<evidence type="ECO:0000313" key="1">
    <source>
        <dbReference type="EMBL" id="MDR6843833.1"/>
    </source>
</evidence>
<evidence type="ECO:0000313" key="2">
    <source>
        <dbReference type="Proteomes" id="UP001261871"/>
    </source>
</evidence>
<keyword evidence="2" id="KW-1185">Reference proteome</keyword>
<name>A0ABU1RYJ0_9FLAO</name>
<gene>
    <name evidence="1" type="ORF">J2W95_000513</name>
</gene>
<proteinExistence type="predicted"/>
<accession>A0ABU1RYJ0</accession>
<dbReference type="EMBL" id="JAVDTX010000001">
    <property type="protein sequence ID" value="MDR6843833.1"/>
    <property type="molecule type" value="Genomic_DNA"/>
</dbReference>
<comment type="caution">
    <text evidence="1">The sequence shown here is derived from an EMBL/GenBank/DDBJ whole genome shotgun (WGS) entry which is preliminary data.</text>
</comment>
<sequence length="34" mass="3957">MQVGFFYSKKLIKKVTKSIEIITFAQNLQKTPLI</sequence>
<protein>
    <submittedName>
        <fullName evidence="1">Uncharacterized protein</fullName>
    </submittedName>
</protein>
<dbReference type="Proteomes" id="UP001261871">
    <property type="component" value="Unassembled WGS sequence"/>
</dbReference>
<reference evidence="1 2" key="1">
    <citation type="submission" date="2023-07" db="EMBL/GenBank/DDBJ databases">
        <title>Sorghum-associated microbial communities from plants grown in Nebraska, USA.</title>
        <authorList>
            <person name="Schachtman D."/>
        </authorList>
    </citation>
    <scope>NUCLEOTIDE SEQUENCE [LARGE SCALE GENOMIC DNA]</scope>
    <source>
        <strain evidence="1 2">BE124</strain>
    </source>
</reference>
<organism evidence="1 2">
    <name type="scientific">Flavobacterium granuli</name>
    <dbReference type="NCBI Taxonomy" id="280093"/>
    <lineage>
        <taxon>Bacteria</taxon>
        <taxon>Pseudomonadati</taxon>
        <taxon>Bacteroidota</taxon>
        <taxon>Flavobacteriia</taxon>
        <taxon>Flavobacteriales</taxon>
        <taxon>Flavobacteriaceae</taxon>
        <taxon>Flavobacterium</taxon>
    </lineage>
</organism>